<comment type="similarity">
    <text evidence="1">Belongs to the myoviridae tail sheath protein family.</text>
</comment>
<dbReference type="InterPro" id="IPR052042">
    <property type="entry name" value="Tail_sheath_structural"/>
</dbReference>
<dbReference type="Pfam" id="PF04984">
    <property type="entry name" value="Phage_sheath_1"/>
    <property type="match status" value="1"/>
</dbReference>
<name>A0A850R9U3_9GAMM</name>
<dbReference type="PANTHER" id="PTHR35861">
    <property type="match status" value="1"/>
</dbReference>
<comment type="caution">
    <text evidence="4">The sequence shown here is derived from an EMBL/GenBank/DDBJ whole genome shotgun (WGS) entry which is preliminary data.</text>
</comment>
<dbReference type="RefSeq" id="WP_176976793.1">
    <property type="nucleotide sequence ID" value="NZ_JABZEO010000007.1"/>
</dbReference>
<dbReference type="Pfam" id="PF17482">
    <property type="entry name" value="Phage_sheath_1C"/>
    <property type="match status" value="1"/>
</dbReference>
<dbReference type="AlphaFoldDB" id="A0A850R9U3"/>
<dbReference type="InterPro" id="IPR035089">
    <property type="entry name" value="Phage_sheath_subtilisin"/>
</dbReference>
<evidence type="ECO:0000259" key="2">
    <source>
        <dbReference type="Pfam" id="PF04984"/>
    </source>
</evidence>
<sequence>MADRFLHGIELIEIEDGGRTVRTVKSSVIGLVGTAPDAAPARFAALTVGTGDASFRVRAKQAGIVGNSLRLELRPATTPNQPLAITLDTRTPGMTLILVTLASDETGQRASTAAEVVAALNAHEAASDLITAEVVEGTGSGILASTLGSKPLVGGMDEPFPLNVPVLVTNRRLTAHLGASGTLPWAITGIYDQASPFIYVVRVPEGDTLEATISHVIGGQDAETGQLSGIAALMQTRAEMKSRILIAPGFSQFKPVADALLSVAHKTRAVAVLDGPNTNDEAAIDYRSQFGSDRAYLVDPWLVVRKKDGSEVAEPPSARVAGLIAQSDENRGFWFSPSNQVVLGVLRTARPISWVINDPDTQANYLNEFSVTTFIAQDGIRLWGNRSCATDSRWAFLSVRRTADMINESLVRAHLWAVDRNITRTYIDEVVEMTNAYLRQLKARSAILGGRCWADPELNTPESIADGRVYFDFDFTAPYPAEHIVFRSHLVGDYLEEIL</sequence>
<protein>
    <submittedName>
        <fullName evidence="4">Phage tail sheath subtilisin-like domain-containing protein</fullName>
    </submittedName>
</protein>
<evidence type="ECO:0000313" key="5">
    <source>
        <dbReference type="Proteomes" id="UP000592294"/>
    </source>
</evidence>
<organism evidence="4 5">
    <name type="scientific">Allochromatium humboldtianum</name>
    <dbReference type="NCBI Taxonomy" id="504901"/>
    <lineage>
        <taxon>Bacteria</taxon>
        <taxon>Pseudomonadati</taxon>
        <taxon>Pseudomonadota</taxon>
        <taxon>Gammaproteobacteria</taxon>
        <taxon>Chromatiales</taxon>
        <taxon>Chromatiaceae</taxon>
        <taxon>Allochromatium</taxon>
    </lineage>
</organism>
<keyword evidence="5" id="KW-1185">Reference proteome</keyword>
<accession>A0A850R9U3</accession>
<evidence type="ECO:0000313" key="4">
    <source>
        <dbReference type="EMBL" id="NVZ10058.1"/>
    </source>
</evidence>
<feature type="domain" description="Tail sheath protein subtilisin-like" evidence="2">
    <location>
        <begin position="233"/>
        <end position="388"/>
    </location>
</feature>
<evidence type="ECO:0000256" key="1">
    <source>
        <dbReference type="ARBA" id="ARBA00008005"/>
    </source>
</evidence>
<feature type="domain" description="Tail sheath protein C-terminal" evidence="3">
    <location>
        <begin position="390"/>
        <end position="489"/>
    </location>
</feature>
<gene>
    <name evidence="4" type="ORF">HW932_12385</name>
</gene>
<dbReference type="PANTHER" id="PTHR35861:SF1">
    <property type="entry name" value="PHAGE TAIL SHEATH PROTEIN"/>
    <property type="match status" value="1"/>
</dbReference>
<evidence type="ECO:0000259" key="3">
    <source>
        <dbReference type="Pfam" id="PF17482"/>
    </source>
</evidence>
<dbReference type="Gene3D" id="3.40.50.11780">
    <property type="match status" value="1"/>
</dbReference>
<dbReference type="EMBL" id="JABZEO010000007">
    <property type="protein sequence ID" value="NVZ10058.1"/>
    <property type="molecule type" value="Genomic_DNA"/>
</dbReference>
<dbReference type="InterPro" id="IPR020287">
    <property type="entry name" value="Tail_sheath_C"/>
</dbReference>
<reference evidence="4 5" key="1">
    <citation type="submission" date="2020-06" db="EMBL/GenBank/DDBJ databases">
        <title>Whole-genome sequence of Allochromatium humboldtianum DSM 21881, type strain.</title>
        <authorList>
            <person name="Kyndt J.A."/>
            <person name="Meyer T.E."/>
        </authorList>
    </citation>
    <scope>NUCLEOTIDE SEQUENCE [LARGE SCALE GENOMIC DNA]</scope>
    <source>
        <strain evidence="4 5">DSM 21881</strain>
    </source>
</reference>
<proteinExistence type="inferred from homology"/>
<dbReference type="Proteomes" id="UP000592294">
    <property type="component" value="Unassembled WGS sequence"/>
</dbReference>